<dbReference type="SUPFAM" id="SSF117281">
    <property type="entry name" value="Kelch motif"/>
    <property type="match status" value="1"/>
</dbReference>
<dbReference type="InterPro" id="IPR015915">
    <property type="entry name" value="Kelch-typ_b-propeller"/>
</dbReference>
<feature type="region of interest" description="Disordered" evidence="3">
    <location>
        <begin position="221"/>
        <end position="257"/>
    </location>
</feature>
<dbReference type="Ensembl" id="ENSTNIT00000010417.1">
    <property type="protein sequence ID" value="ENSTNIP00000010236.1"/>
    <property type="gene ID" value="ENSTNIG00000007430.1"/>
</dbReference>
<protein>
    <submittedName>
        <fullName evidence="5">Si:ch211-63p21.8</fullName>
    </submittedName>
</protein>
<dbReference type="AlphaFoldDB" id="H3CPQ3"/>
<dbReference type="Gene3D" id="1.25.40.420">
    <property type="match status" value="1"/>
</dbReference>
<dbReference type="GeneTree" id="ENSGT00940000164143"/>
<dbReference type="InterPro" id="IPR017096">
    <property type="entry name" value="BTB-kelch_protein"/>
</dbReference>
<evidence type="ECO:0000256" key="3">
    <source>
        <dbReference type="SAM" id="MobiDB-lite"/>
    </source>
</evidence>
<dbReference type="InParanoid" id="H3CPQ3"/>
<dbReference type="SMART" id="SM00875">
    <property type="entry name" value="BACK"/>
    <property type="match status" value="1"/>
</dbReference>
<evidence type="ECO:0000313" key="5">
    <source>
        <dbReference type="Ensembl" id="ENSTNIP00000010236.1"/>
    </source>
</evidence>
<evidence type="ECO:0000256" key="1">
    <source>
        <dbReference type="ARBA" id="ARBA00022441"/>
    </source>
</evidence>
<keyword evidence="1" id="KW-0880">Kelch repeat</keyword>
<dbReference type="PIRSF" id="PIRSF037037">
    <property type="entry name" value="Kelch-like_protein_gigaxonin"/>
    <property type="match status" value="1"/>
</dbReference>
<dbReference type="Gene3D" id="3.30.710.10">
    <property type="entry name" value="Potassium Channel Kv1.1, Chain A"/>
    <property type="match status" value="1"/>
</dbReference>
<dbReference type="InterPro" id="IPR011333">
    <property type="entry name" value="SKP1/BTB/POZ_sf"/>
</dbReference>
<dbReference type="PANTHER" id="PTHR45632:SF14">
    <property type="entry name" value="KELCH-LIKE PROTEIN 33"/>
    <property type="match status" value="1"/>
</dbReference>
<proteinExistence type="predicted"/>
<keyword evidence="6" id="KW-1185">Reference proteome</keyword>
<dbReference type="SUPFAM" id="SSF54695">
    <property type="entry name" value="POZ domain"/>
    <property type="match status" value="1"/>
</dbReference>
<feature type="compositionally biased region" description="Pro residues" evidence="3">
    <location>
        <begin position="230"/>
        <end position="240"/>
    </location>
</feature>
<dbReference type="Pfam" id="PF24981">
    <property type="entry name" value="Beta-prop_ATRN-LZTR1"/>
    <property type="match status" value="1"/>
</dbReference>
<evidence type="ECO:0000256" key="2">
    <source>
        <dbReference type="ARBA" id="ARBA00022737"/>
    </source>
</evidence>
<reference evidence="5" key="3">
    <citation type="submission" date="2025-09" db="UniProtKB">
        <authorList>
            <consortium name="Ensembl"/>
        </authorList>
    </citation>
    <scope>IDENTIFICATION</scope>
</reference>
<evidence type="ECO:0000313" key="6">
    <source>
        <dbReference type="Proteomes" id="UP000007303"/>
    </source>
</evidence>
<evidence type="ECO:0000259" key="4">
    <source>
        <dbReference type="PROSITE" id="PS50097"/>
    </source>
</evidence>
<feature type="domain" description="BTB" evidence="4">
    <location>
        <begin position="1"/>
        <end position="67"/>
    </location>
</feature>
<dbReference type="FunCoup" id="H3CPQ3">
    <property type="interactions" value="441"/>
</dbReference>
<dbReference type="Pfam" id="PF21536">
    <property type="entry name" value="BTB_KLHL33"/>
    <property type="match status" value="1"/>
</dbReference>
<dbReference type="OMA" id="QDTHLIH"/>
<dbReference type="SMART" id="SM00225">
    <property type="entry name" value="BTB"/>
    <property type="match status" value="1"/>
</dbReference>
<dbReference type="HOGENOM" id="CLU_004253_14_3_1"/>
<organism evidence="5 6">
    <name type="scientific">Tetraodon nigroviridis</name>
    <name type="common">Spotted green pufferfish</name>
    <name type="synonym">Chelonodon nigroviridis</name>
    <dbReference type="NCBI Taxonomy" id="99883"/>
    <lineage>
        <taxon>Eukaryota</taxon>
        <taxon>Metazoa</taxon>
        <taxon>Chordata</taxon>
        <taxon>Craniata</taxon>
        <taxon>Vertebrata</taxon>
        <taxon>Euteleostomi</taxon>
        <taxon>Actinopterygii</taxon>
        <taxon>Neopterygii</taxon>
        <taxon>Teleostei</taxon>
        <taxon>Neoteleostei</taxon>
        <taxon>Acanthomorphata</taxon>
        <taxon>Eupercaria</taxon>
        <taxon>Tetraodontiformes</taxon>
        <taxon>Tetradontoidea</taxon>
        <taxon>Tetraodontidae</taxon>
        <taxon>Tetraodon</taxon>
    </lineage>
</organism>
<reference evidence="6" key="1">
    <citation type="journal article" date="2004" name="Nature">
        <title>Genome duplication in the teleost fish Tetraodon nigroviridis reveals the early vertebrate proto-karyotype.</title>
        <authorList>
            <person name="Jaillon O."/>
            <person name="Aury J.-M."/>
            <person name="Brunet F."/>
            <person name="Petit J.-L."/>
            <person name="Stange-Thomann N."/>
            <person name="Mauceli E."/>
            <person name="Bouneau L."/>
            <person name="Fischer C."/>
            <person name="Ozouf-Costaz C."/>
            <person name="Bernot A."/>
            <person name="Nicaud S."/>
            <person name="Jaffe D."/>
            <person name="Fisher S."/>
            <person name="Lutfalla G."/>
            <person name="Dossat C."/>
            <person name="Segurens B."/>
            <person name="Dasilva C."/>
            <person name="Salanoubat M."/>
            <person name="Levy M."/>
            <person name="Boudet N."/>
            <person name="Castellano S."/>
            <person name="Anthouard V."/>
            <person name="Jubin C."/>
            <person name="Castelli V."/>
            <person name="Katinka M."/>
            <person name="Vacherie B."/>
            <person name="Biemont C."/>
            <person name="Skalli Z."/>
            <person name="Cattolico L."/>
            <person name="Poulain J."/>
            <person name="De Berardinis V."/>
            <person name="Cruaud C."/>
            <person name="Duprat S."/>
            <person name="Brottier P."/>
            <person name="Coutanceau J.-P."/>
            <person name="Gouzy J."/>
            <person name="Parra G."/>
            <person name="Lardier G."/>
            <person name="Chapple C."/>
            <person name="McKernan K.J."/>
            <person name="McEwan P."/>
            <person name="Bosak S."/>
            <person name="Kellis M."/>
            <person name="Volff J.-N."/>
            <person name="Guigo R."/>
            <person name="Zody M.C."/>
            <person name="Mesirov J."/>
            <person name="Lindblad-Toh K."/>
            <person name="Birren B."/>
            <person name="Nusbaum C."/>
            <person name="Kahn D."/>
            <person name="Robinson-Rechavi M."/>
            <person name="Laudet V."/>
            <person name="Schachter V."/>
            <person name="Quetier F."/>
            <person name="Saurin W."/>
            <person name="Scarpelli C."/>
            <person name="Wincker P."/>
            <person name="Lander E.S."/>
            <person name="Weissenbach J."/>
            <person name="Roest Crollius H."/>
        </authorList>
    </citation>
    <scope>NUCLEOTIDE SEQUENCE [LARGE SCALE GENOMIC DNA]</scope>
</reference>
<name>H3CPQ3_TETNG</name>
<dbReference type="InterPro" id="IPR006652">
    <property type="entry name" value="Kelch_1"/>
</dbReference>
<dbReference type="PANTHER" id="PTHR45632">
    <property type="entry name" value="LD33804P"/>
    <property type="match status" value="1"/>
</dbReference>
<accession>H3CPQ3</accession>
<dbReference type="InterPro" id="IPR011705">
    <property type="entry name" value="BACK"/>
</dbReference>
<dbReference type="Gene3D" id="2.120.10.80">
    <property type="entry name" value="Kelch-type beta propeller"/>
    <property type="match status" value="2"/>
</dbReference>
<dbReference type="InterPro" id="IPR056737">
    <property type="entry name" value="Beta-prop_ATRN-MKLN-like"/>
</dbReference>
<reference evidence="5" key="2">
    <citation type="submission" date="2025-08" db="UniProtKB">
        <authorList>
            <consortium name="Ensembl"/>
        </authorList>
    </citation>
    <scope>IDENTIFICATION</scope>
</reference>
<dbReference type="InterPro" id="IPR000210">
    <property type="entry name" value="BTB/POZ_dom"/>
</dbReference>
<keyword evidence="2" id="KW-0677">Repeat</keyword>
<sequence length="538" mass="59114">DVILDVGGASFHAHKVLLAASSDYFRGMFTSGMRESRQSRVALRFQSASEIAALISCSYDGTLPLSWDCVFEITCTALQLQFQQALALCLRFLKENIEVTSCLDVASFAEAYGASELEEANDFILRNFWEVSETAKFQDLTAEKLLEIIGQDGLCVPTELAVFRAVSSWIEADPRERVRHAGALMTGVRFPLMTFREFREVRAINLRMECLADDEVGAERVRIPEQSSPCPTPQGRPPPGRGDRMSPEGGAALPAGTCGLQTPYTAAREMEWRRLGQMPDRPRFRHGVAAAAGRLYVVGGCFFYTKDDIMKSAYSYDPFQNCWKQLADMSNFCAVAHGGGLYAIGGDKEINTNIDSVEMYNLETDSWSYVHSLPQALSGHGVSVTHAGIFISGGFNSKYECLPSTFLYDPASGATPLADMASERALHCMEALQGRLYVAGGVRNLRKFYTDQLACEVYDPGTDTWTAVATLPVPHVGAASAVLEGKIYILGGYSQDDYAESGLVHRFDPCTQRWQSMGTLPGAIIDVRACLLRLPQHL</sequence>
<dbReference type="PROSITE" id="PS50097">
    <property type="entry name" value="BTB"/>
    <property type="match status" value="1"/>
</dbReference>
<dbReference type="Proteomes" id="UP000007303">
    <property type="component" value="Unassembled WGS sequence"/>
</dbReference>
<dbReference type="Pfam" id="PF07707">
    <property type="entry name" value="BACK"/>
    <property type="match status" value="1"/>
</dbReference>
<dbReference type="SMART" id="SM00612">
    <property type="entry name" value="Kelch"/>
    <property type="match status" value="5"/>
</dbReference>